<dbReference type="EMBL" id="JAWZSR010000008">
    <property type="protein sequence ID" value="MDX8047031.1"/>
    <property type="molecule type" value="Genomic_DNA"/>
</dbReference>
<proteinExistence type="predicted"/>
<accession>A0ACC6M7S0</accession>
<gene>
    <name evidence="1" type="ORF">SH601_13640</name>
</gene>
<evidence type="ECO:0000313" key="2">
    <source>
        <dbReference type="Proteomes" id="UP001277972"/>
    </source>
</evidence>
<organism evidence="1 2">
    <name type="scientific">Gracilibacillus pellucidus</name>
    <dbReference type="NCBI Taxonomy" id="3095368"/>
    <lineage>
        <taxon>Bacteria</taxon>
        <taxon>Bacillati</taxon>
        <taxon>Bacillota</taxon>
        <taxon>Bacilli</taxon>
        <taxon>Bacillales</taxon>
        <taxon>Bacillaceae</taxon>
        <taxon>Gracilibacillus</taxon>
    </lineage>
</organism>
<keyword evidence="2" id="KW-1185">Reference proteome</keyword>
<reference evidence="1" key="1">
    <citation type="submission" date="2023-11" db="EMBL/GenBank/DDBJ databases">
        <title>Gracilibacillus pellucida a moderately halophilic bacterium isolated from saline soil in Xinjiang province.</title>
        <authorList>
            <person name="Zhang Z."/>
            <person name="Tan F."/>
            <person name="Wang Y."/>
            <person name="Xia M."/>
        </authorList>
    </citation>
    <scope>NUCLEOTIDE SEQUENCE</scope>
    <source>
        <strain evidence="1">S3-1-1</strain>
    </source>
</reference>
<comment type="caution">
    <text evidence="1">The sequence shown here is derived from an EMBL/GenBank/DDBJ whole genome shotgun (WGS) entry which is preliminary data.</text>
</comment>
<protein>
    <submittedName>
        <fullName evidence="1">Uncharacterized protein</fullName>
    </submittedName>
</protein>
<name>A0ACC6M7S0_9BACI</name>
<sequence length="61" mass="6804">MNNKLALCYILILIGAIGLLRMVLGFTDFSFVKTILFVSGIILLFVATQKQKTQPQYVPSI</sequence>
<dbReference type="Proteomes" id="UP001277972">
    <property type="component" value="Unassembled WGS sequence"/>
</dbReference>
<evidence type="ECO:0000313" key="1">
    <source>
        <dbReference type="EMBL" id="MDX8047031.1"/>
    </source>
</evidence>